<dbReference type="Gene3D" id="1.10.1330.10">
    <property type="entry name" value="Dockerin domain"/>
    <property type="match status" value="1"/>
</dbReference>
<feature type="signal peptide" evidence="1">
    <location>
        <begin position="1"/>
        <end position="22"/>
    </location>
</feature>
<keyword evidence="1" id="KW-0732">Signal</keyword>
<dbReference type="InterPro" id="IPR036439">
    <property type="entry name" value="Dockerin_dom_sf"/>
</dbReference>
<evidence type="ECO:0000259" key="2">
    <source>
        <dbReference type="Pfam" id="PF21277"/>
    </source>
</evidence>
<sequence length="459" mass="52101">MKFKKKCLFLTLLCMFIYSTPGKNVSALTANADVNGDGIIDIRDIIEAEINYNTNNSKYDLNQDGIVDIFDIAKISKNINESAFKVFDSSGKFIQGFSNGKLIEAIKTASRYKDAVVKNEDKIIWDSTGYWTYNGETLITKFPNYYDAVQNTSSIRNGKVITKFGTELLNNTTGYKGVLAVAQCAVNLRQQPSWSPKSDVDVPSAALVEVVRRTNSFYEVKWHKDESTVLTGYVPYYLDFIQDDKNNSMLGYISGKEESDFNPAAILDKPSDLGGVSCGVWQFSSNAGSLGRFMMWLQSRKPEFYTVLNDARVKDDNSYKDNFKAAWISIANNYYDEFFNIQQEFAENLFYDEFIQIARTNGYEPGRLLNHSSTRNMIWSTAIQHGPTGAYRIFSNIDSNLPMEDYIRKVYEARFVIIAASYPPDSSDPGVVAIYNGVKERFDEESAEIIRTYQREISY</sequence>
<dbReference type="EMBL" id="BOPZ01000031">
    <property type="protein sequence ID" value="GIM30236.1"/>
    <property type="molecule type" value="Genomic_DNA"/>
</dbReference>
<dbReference type="RefSeq" id="WP_212904915.1">
    <property type="nucleotide sequence ID" value="NZ_BOPZ01000031.1"/>
</dbReference>
<dbReference type="AlphaFoldDB" id="A0A919S2M7"/>
<keyword evidence="4" id="KW-1185">Reference proteome</keyword>
<comment type="caution">
    <text evidence="3">The sequence shown here is derived from an EMBL/GenBank/DDBJ whole genome shotgun (WGS) entry which is preliminary data.</text>
</comment>
<protein>
    <recommendedName>
        <fullName evidence="2">Type VI secretion system spike protein VgrG3-like C-terminal domain-containing protein</fullName>
    </recommendedName>
</protein>
<organism evidence="3 4">
    <name type="scientific">Clostridium polyendosporum</name>
    <dbReference type="NCBI Taxonomy" id="69208"/>
    <lineage>
        <taxon>Bacteria</taxon>
        <taxon>Bacillati</taxon>
        <taxon>Bacillota</taxon>
        <taxon>Clostridia</taxon>
        <taxon>Eubacteriales</taxon>
        <taxon>Clostridiaceae</taxon>
        <taxon>Clostridium</taxon>
    </lineage>
</organism>
<dbReference type="Proteomes" id="UP000679179">
    <property type="component" value="Unassembled WGS sequence"/>
</dbReference>
<dbReference type="GO" id="GO:0000272">
    <property type="term" value="P:polysaccharide catabolic process"/>
    <property type="evidence" value="ECO:0007669"/>
    <property type="project" value="InterPro"/>
</dbReference>
<dbReference type="Pfam" id="PF21277">
    <property type="entry name" value="T6SS_VgrG3-like_C"/>
    <property type="match status" value="1"/>
</dbReference>
<dbReference type="SUPFAM" id="SSF63446">
    <property type="entry name" value="Type I dockerin domain"/>
    <property type="match status" value="1"/>
</dbReference>
<evidence type="ECO:0000313" key="3">
    <source>
        <dbReference type="EMBL" id="GIM30236.1"/>
    </source>
</evidence>
<evidence type="ECO:0000313" key="4">
    <source>
        <dbReference type="Proteomes" id="UP000679179"/>
    </source>
</evidence>
<name>A0A919S2M7_9CLOT</name>
<dbReference type="InterPro" id="IPR018247">
    <property type="entry name" value="EF_Hand_1_Ca_BS"/>
</dbReference>
<gene>
    <name evidence="3" type="ORF">CPJCM30710_29020</name>
</gene>
<dbReference type="InterPro" id="IPR049073">
    <property type="entry name" value="T6SS_VgrG3-like_C"/>
</dbReference>
<feature type="chain" id="PRO_5039071310" description="Type VI secretion system spike protein VgrG3-like C-terminal domain-containing protein" evidence="1">
    <location>
        <begin position="23"/>
        <end position="459"/>
    </location>
</feature>
<reference evidence="3" key="1">
    <citation type="submission" date="2021-03" db="EMBL/GenBank/DDBJ databases">
        <title>Taxonomic study of Clostridium polyendosporum from meadow-gley soil under rice.</title>
        <authorList>
            <person name="Kobayashi H."/>
            <person name="Tanizawa Y."/>
            <person name="Yagura M."/>
        </authorList>
    </citation>
    <scope>NUCLEOTIDE SEQUENCE</scope>
    <source>
        <strain evidence="3">JCM 30710</strain>
    </source>
</reference>
<evidence type="ECO:0000256" key="1">
    <source>
        <dbReference type="SAM" id="SignalP"/>
    </source>
</evidence>
<dbReference type="PROSITE" id="PS00018">
    <property type="entry name" value="EF_HAND_1"/>
    <property type="match status" value="2"/>
</dbReference>
<accession>A0A919S2M7</accession>
<proteinExistence type="predicted"/>
<feature type="domain" description="Type VI secretion system spike protein VgrG3-like C-terminal" evidence="2">
    <location>
        <begin position="250"/>
        <end position="422"/>
    </location>
</feature>